<feature type="transmembrane region" description="Helical" evidence="1">
    <location>
        <begin position="36"/>
        <end position="57"/>
    </location>
</feature>
<protein>
    <submittedName>
        <fullName evidence="2">Uncharacterized protein</fullName>
    </submittedName>
</protein>
<evidence type="ECO:0000313" key="2">
    <source>
        <dbReference type="EMBL" id="SCM70625.1"/>
    </source>
</evidence>
<keyword evidence="1" id="KW-0472">Membrane</keyword>
<dbReference type="AlphaFoldDB" id="A0A212KZ92"/>
<name>A0A212KZ92_9BACT</name>
<dbReference type="EMBL" id="FMJC01000001">
    <property type="protein sequence ID" value="SCM70625.1"/>
    <property type="molecule type" value="Genomic_DNA"/>
</dbReference>
<evidence type="ECO:0000256" key="1">
    <source>
        <dbReference type="SAM" id="Phobius"/>
    </source>
</evidence>
<reference evidence="2" key="1">
    <citation type="submission" date="2016-08" db="EMBL/GenBank/DDBJ databases">
        <authorList>
            <person name="Seilhamer J.J."/>
        </authorList>
    </citation>
    <scope>NUCLEOTIDE SEQUENCE</scope>
    <source>
        <strain evidence="2">86-1</strain>
    </source>
</reference>
<proteinExistence type="predicted"/>
<keyword evidence="1" id="KW-1133">Transmembrane helix</keyword>
<sequence length="58" mass="6617">MHCYVANIFMLLRICENARVRVKIKKPAGCLQPHPVLWLLFFVLCKGCCLSLTILLVS</sequence>
<accession>A0A212KZ92</accession>
<organism evidence="2">
    <name type="scientific">uncultured Desulfovibrio sp</name>
    <dbReference type="NCBI Taxonomy" id="167968"/>
    <lineage>
        <taxon>Bacteria</taxon>
        <taxon>Pseudomonadati</taxon>
        <taxon>Thermodesulfobacteriota</taxon>
        <taxon>Desulfovibrionia</taxon>
        <taxon>Desulfovibrionales</taxon>
        <taxon>Desulfovibrionaceae</taxon>
        <taxon>Desulfovibrio</taxon>
        <taxon>environmental samples</taxon>
    </lineage>
</organism>
<keyword evidence="1" id="KW-0812">Transmembrane</keyword>
<gene>
    <name evidence="2" type="ORF">KL86DES1_10522</name>
</gene>